<dbReference type="NCBIfam" id="TIGR00738">
    <property type="entry name" value="rrf2_super"/>
    <property type="match status" value="1"/>
</dbReference>
<dbReference type="PROSITE" id="PS01332">
    <property type="entry name" value="HTH_RRF2_1"/>
    <property type="match status" value="1"/>
</dbReference>
<evidence type="ECO:0000256" key="1">
    <source>
        <dbReference type="ARBA" id="ARBA00023125"/>
    </source>
</evidence>
<dbReference type="GO" id="GO:0003700">
    <property type="term" value="F:DNA-binding transcription factor activity"/>
    <property type="evidence" value="ECO:0007669"/>
    <property type="project" value="TreeGrafter"/>
</dbReference>
<keyword evidence="1" id="KW-0238">DNA-binding</keyword>
<dbReference type="RefSeq" id="WP_147164054.1">
    <property type="nucleotide sequence ID" value="NZ_BJZO01000058.1"/>
</dbReference>
<sequence>MRLTTFTDYGLRTLMRLAGEPERLFTSDEIAQAFGISRHHLSKIISTLAEAGIVATRRGSGGGFHLARPAESISVGEVARLLEGRQALVECFEPGGGACTLMPGCRLKGRLAAAQEAFFRELDGTTLAECAYPPLPAPAP</sequence>
<keyword evidence="3" id="KW-1185">Reference proteome</keyword>
<dbReference type="GO" id="GO:0003677">
    <property type="term" value="F:DNA binding"/>
    <property type="evidence" value="ECO:0007669"/>
    <property type="project" value="UniProtKB-KW"/>
</dbReference>
<dbReference type="InterPro" id="IPR030489">
    <property type="entry name" value="TR_Rrf2-type_CS"/>
</dbReference>
<protein>
    <submittedName>
        <fullName evidence="2">HTH-type transcriptional repressor NsrR</fullName>
    </submittedName>
</protein>
<dbReference type="Gene3D" id="1.10.10.10">
    <property type="entry name" value="Winged helix-like DNA-binding domain superfamily/Winged helix DNA-binding domain"/>
    <property type="match status" value="1"/>
</dbReference>
<comment type="caution">
    <text evidence="2">The sequence shown here is derived from an EMBL/GenBank/DDBJ whole genome shotgun (WGS) entry which is preliminary data.</text>
</comment>
<proteinExistence type="predicted"/>
<dbReference type="PANTHER" id="PTHR33221">
    <property type="entry name" value="WINGED HELIX-TURN-HELIX TRANSCRIPTIONAL REGULATOR, RRF2 FAMILY"/>
    <property type="match status" value="1"/>
</dbReference>
<dbReference type="AlphaFoldDB" id="A0A512H9B9"/>
<dbReference type="InterPro" id="IPR036388">
    <property type="entry name" value="WH-like_DNA-bd_sf"/>
</dbReference>
<name>A0A512H9B9_9PROT</name>
<dbReference type="Proteomes" id="UP000321567">
    <property type="component" value="Unassembled WGS sequence"/>
</dbReference>
<dbReference type="GO" id="GO:0005829">
    <property type="term" value="C:cytosol"/>
    <property type="evidence" value="ECO:0007669"/>
    <property type="project" value="TreeGrafter"/>
</dbReference>
<evidence type="ECO:0000313" key="3">
    <source>
        <dbReference type="Proteomes" id="UP000321567"/>
    </source>
</evidence>
<reference evidence="2 3" key="1">
    <citation type="submission" date="2019-07" db="EMBL/GenBank/DDBJ databases">
        <title>Whole genome shotgun sequence of Rhodospirillum oryzae NBRC 107573.</title>
        <authorList>
            <person name="Hosoyama A."/>
            <person name="Uohara A."/>
            <person name="Ohji S."/>
            <person name="Ichikawa N."/>
        </authorList>
    </citation>
    <scope>NUCLEOTIDE SEQUENCE [LARGE SCALE GENOMIC DNA]</scope>
    <source>
        <strain evidence="2 3">NBRC 107573</strain>
    </source>
</reference>
<evidence type="ECO:0000313" key="2">
    <source>
        <dbReference type="EMBL" id="GEO82041.1"/>
    </source>
</evidence>
<dbReference type="SUPFAM" id="SSF46785">
    <property type="entry name" value="Winged helix' DNA-binding domain"/>
    <property type="match status" value="1"/>
</dbReference>
<dbReference type="OrthoDB" id="9795923at2"/>
<dbReference type="InterPro" id="IPR000944">
    <property type="entry name" value="Tscrpt_reg_Rrf2"/>
</dbReference>
<dbReference type="InterPro" id="IPR036390">
    <property type="entry name" value="WH_DNA-bd_sf"/>
</dbReference>
<dbReference type="EMBL" id="BJZO01000058">
    <property type="protein sequence ID" value="GEO82041.1"/>
    <property type="molecule type" value="Genomic_DNA"/>
</dbReference>
<dbReference type="PROSITE" id="PS51197">
    <property type="entry name" value="HTH_RRF2_2"/>
    <property type="match status" value="1"/>
</dbReference>
<dbReference type="PANTHER" id="PTHR33221:SF4">
    <property type="entry name" value="HTH-TYPE TRANSCRIPTIONAL REPRESSOR NSRR"/>
    <property type="match status" value="1"/>
</dbReference>
<accession>A0A512H9B9</accession>
<gene>
    <name evidence="2" type="primary">nsrR</name>
    <name evidence="2" type="ORF">ROR02_21720</name>
</gene>
<organism evidence="2 3">
    <name type="scientific">Pararhodospirillum oryzae</name>
    <dbReference type="NCBI Taxonomy" id="478448"/>
    <lineage>
        <taxon>Bacteria</taxon>
        <taxon>Pseudomonadati</taxon>
        <taxon>Pseudomonadota</taxon>
        <taxon>Alphaproteobacteria</taxon>
        <taxon>Rhodospirillales</taxon>
        <taxon>Rhodospirillaceae</taxon>
        <taxon>Pararhodospirillum</taxon>
    </lineage>
</organism>
<dbReference type="Pfam" id="PF02082">
    <property type="entry name" value="Rrf2"/>
    <property type="match status" value="1"/>
</dbReference>